<feature type="region of interest" description="Disordered" evidence="1">
    <location>
        <begin position="308"/>
        <end position="340"/>
    </location>
</feature>
<organism evidence="3 4">
    <name type="scientific">Rhizoclosmatium globosum</name>
    <dbReference type="NCBI Taxonomy" id="329046"/>
    <lineage>
        <taxon>Eukaryota</taxon>
        <taxon>Fungi</taxon>
        <taxon>Fungi incertae sedis</taxon>
        <taxon>Chytridiomycota</taxon>
        <taxon>Chytridiomycota incertae sedis</taxon>
        <taxon>Chytridiomycetes</taxon>
        <taxon>Chytridiales</taxon>
        <taxon>Chytriomycetaceae</taxon>
        <taxon>Rhizoclosmatium</taxon>
    </lineage>
</organism>
<accession>A0A1Y2C993</accession>
<keyword evidence="2" id="KW-0812">Transmembrane</keyword>
<keyword evidence="2" id="KW-1133">Transmembrane helix</keyword>
<sequence length="340" mass="37728">MTNQTTVDTTPKSIPSIVILSTASFLSLIGFTYLIWFVVTQEIPKRSKNESSNIQSNNSRTVKKSTLKILFSPFNISLGLMALSLVGYYASSAARPYFEGFQFHVLNTMVGVFFSAIESTYVYYSWKRGMFVVKRVFKQLATVLSYSIYVITPIIHLQPVPNIILCVLENRVSGLNLKLFAAIGNGLVAFAGVCVIGFDVLLLAAFIKYVRRADDEGLGLKADRKLTIICQYGIAADVISITALLIYALYALKGSEIAHIISELEVGLIFALLLAMKLRLFRQENTEEQNLQDRINAKSEKCCAVSKSEAERTASVSATREEEMRLASVRQSSVTNHNSK</sequence>
<evidence type="ECO:0000256" key="1">
    <source>
        <dbReference type="SAM" id="MobiDB-lite"/>
    </source>
</evidence>
<keyword evidence="2" id="KW-0472">Membrane</keyword>
<dbReference type="AlphaFoldDB" id="A0A1Y2C993"/>
<feature type="compositionally biased region" description="Polar residues" evidence="1">
    <location>
        <begin position="329"/>
        <end position="340"/>
    </location>
</feature>
<feature type="transmembrane region" description="Helical" evidence="2">
    <location>
        <begin position="136"/>
        <end position="159"/>
    </location>
</feature>
<feature type="transmembrane region" description="Helical" evidence="2">
    <location>
        <begin position="179"/>
        <end position="207"/>
    </location>
</feature>
<feature type="transmembrane region" description="Helical" evidence="2">
    <location>
        <begin position="257"/>
        <end position="276"/>
    </location>
</feature>
<feature type="transmembrane region" description="Helical" evidence="2">
    <location>
        <begin position="228"/>
        <end position="251"/>
    </location>
</feature>
<gene>
    <name evidence="3" type="ORF">BCR33DRAFT_766619</name>
</gene>
<protein>
    <submittedName>
        <fullName evidence="3">Uncharacterized protein</fullName>
    </submittedName>
</protein>
<evidence type="ECO:0000313" key="4">
    <source>
        <dbReference type="Proteomes" id="UP000193642"/>
    </source>
</evidence>
<proteinExistence type="predicted"/>
<evidence type="ECO:0000313" key="3">
    <source>
        <dbReference type="EMBL" id="ORY43424.1"/>
    </source>
</evidence>
<feature type="transmembrane region" description="Helical" evidence="2">
    <location>
        <begin position="101"/>
        <end position="124"/>
    </location>
</feature>
<dbReference type="EMBL" id="MCGO01000025">
    <property type="protein sequence ID" value="ORY43424.1"/>
    <property type="molecule type" value="Genomic_DNA"/>
</dbReference>
<dbReference type="Proteomes" id="UP000193642">
    <property type="component" value="Unassembled WGS sequence"/>
</dbReference>
<comment type="caution">
    <text evidence="3">The sequence shown here is derived from an EMBL/GenBank/DDBJ whole genome shotgun (WGS) entry which is preliminary data.</text>
</comment>
<feature type="transmembrane region" description="Helical" evidence="2">
    <location>
        <begin position="17"/>
        <end position="39"/>
    </location>
</feature>
<reference evidence="3 4" key="1">
    <citation type="submission" date="2016-07" db="EMBL/GenBank/DDBJ databases">
        <title>Pervasive Adenine N6-methylation of Active Genes in Fungi.</title>
        <authorList>
            <consortium name="DOE Joint Genome Institute"/>
            <person name="Mondo S.J."/>
            <person name="Dannebaum R.O."/>
            <person name="Kuo R.C."/>
            <person name="Labutti K."/>
            <person name="Haridas S."/>
            <person name="Kuo A."/>
            <person name="Salamov A."/>
            <person name="Ahrendt S.R."/>
            <person name="Lipzen A."/>
            <person name="Sullivan W."/>
            <person name="Andreopoulos W.B."/>
            <person name="Clum A."/>
            <person name="Lindquist E."/>
            <person name="Daum C."/>
            <person name="Ramamoorthy G.K."/>
            <person name="Gryganskyi A."/>
            <person name="Culley D."/>
            <person name="Magnuson J.K."/>
            <person name="James T.Y."/>
            <person name="O'Malley M.A."/>
            <person name="Stajich J.E."/>
            <person name="Spatafora J.W."/>
            <person name="Visel A."/>
            <person name="Grigoriev I.V."/>
        </authorList>
    </citation>
    <scope>NUCLEOTIDE SEQUENCE [LARGE SCALE GENOMIC DNA]</scope>
    <source>
        <strain evidence="3 4">JEL800</strain>
    </source>
</reference>
<name>A0A1Y2C993_9FUNG</name>
<feature type="transmembrane region" description="Helical" evidence="2">
    <location>
        <begin position="69"/>
        <end position="89"/>
    </location>
</feature>
<evidence type="ECO:0000256" key="2">
    <source>
        <dbReference type="SAM" id="Phobius"/>
    </source>
</evidence>
<keyword evidence="4" id="KW-1185">Reference proteome</keyword>